<keyword evidence="5" id="KW-0735">Signal-anchor</keyword>
<evidence type="ECO:0000256" key="9">
    <source>
        <dbReference type="SAM" id="MobiDB-lite"/>
    </source>
</evidence>
<keyword evidence="3" id="KW-0808">Transferase</keyword>
<feature type="compositionally biased region" description="Low complexity" evidence="9">
    <location>
        <begin position="14"/>
        <end position="24"/>
    </location>
</feature>
<dbReference type="GO" id="GO:0012505">
    <property type="term" value="C:endomembrane system"/>
    <property type="evidence" value="ECO:0007669"/>
    <property type="project" value="UniProtKB-SubCell"/>
</dbReference>
<comment type="caution">
    <text evidence="11">The sequence shown here is derived from an EMBL/GenBank/DDBJ whole genome shotgun (WGS) entry which is preliminary data.</text>
</comment>
<accession>A0A812L2P2</accession>
<evidence type="ECO:0000256" key="7">
    <source>
        <dbReference type="ARBA" id="ARBA00023136"/>
    </source>
</evidence>
<feature type="region of interest" description="Disordered" evidence="9">
    <location>
        <begin position="1"/>
        <end position="61"/>
    </location>
</feature>
<proteinExistence type="predicted"/>
<comment type="subcellular location">
    <subcellularLocation>
        <location evidence="8">Endomembrane system</location>
        <topology evidence="8">Single-pass membrane protein</topology>
    </subcellularLocation>
    <subcellularLocation>
        <location evidence="1">Membrane</location>
        <topology evidence="1">Single-pass type II membrane protein</topology>
    </subcellularLocation>
</comment>
<evidence type="ECO:0000256" key="8">
    <source>
        <dbReference type="ARBA" id="ARBA00037847"/>
    </source>
</evidence>
<keyword evidence="12" id="KW-1185">Reference proteome</keyword>
<evidence type="ECO:0000256" key="4">
    <source>
        <dbReference type="ARBA" id="ARBA00022692"/>
    </source>
</evidence>
<evidence type="ECO:0000256" key="5">
    <source>
        <dbReference type="ARBA" id="ARBA00022968"/>
    </source>
</evidence>
<dbReference type="AlphaFoldDB" id="A0A812L2P2"/>
<keyword evidence="2" id="KW-0328">Glycosyltransferase</keyword>
<feature type="compositionally biased region" description="Polar residues" evidence="9">
    <location>
        <begin position="34"/>
        <end position="52"/>
    </location>
</feature>
<dbReference type="InterPro" id="IPR003378">
    <property type="entry name" value="Fringe-like_glycosylTrfase"/>
</dbReference>
<feature type="domain" description="Fringe-like glycosyltransferase" evidence="10">
    <location>
        <begin position="210"/>
        <end position="333"/>
    </location>
</feature>
<evidence type="ECO:0000256" key="6">
    <source>
        <dbReference type="ARBA" id="ARBA00022989"/>
    </source>
</evidence>
<dbReference type="OrthoDB" id="438933at2759"/>
<keyword evidence="6" id="KW-1133">Transmembrane helix</keyword>
<dbReference type="GO" id="GO:0016757">
    <property type="term" value="F:glycosyltransferase activity"/>
    <property type="evidence" value="ECO:0007669"/>
    <property type="project" value="UniProtKB-KW"/>
</dbReference>
<dbReference type="GO" id="GO:0016020">
    <property type="term" value="C:membrane"/>
    <property type="evidence" value="ECO:0007669"/>
    <property type="project" value="UniProtKB-SubCell"/>
</dbReference>
<reference evidence="11" key="1">
    <citation type="submission" date="2021-02" db="EMBL/GenBank/DDBJ databases">
        <authorList>
            <person name="Dougan E. K."/>
            <person name="Rhodes N."/>
            <person name="Thang M."/>
            <person name="Chan C."/>
        </authorList>
    </citation>
    <scope>NUCLEOTIDE SEQUENCE</scope>
</reference>
<dbReference type="PANTHER" id="PTHR10811">
    <property type="entry name" value="FRINGE-RELATED"/>
    <property type="match status" value="1"/>
</dbReference>
<evidence type="ECO:0000256" key="1">
    <source>
        <dbReference type="ARBA" id="ARBA00004606"/>
    </source>
</evidence>
<dbReference type="Proteomes" id="UP000601435">
    <property type="component" value="Unassembled WGS sequence"/>
</dbReference>
<dbReference type="Gene3D" id="3.90.550.50">
    <property type="match status" value="1"/>
</dbReference>
<keyword evidence="7" id="KW-0472">Membrane</keyword>
<evidence type="ECO:0000256" key="3">
    <source>
        <dbReference type="ARBA" id="ARBA00022679"/>
    </source>
</evidence>
<evidence type="ECO:0000259" key="10">
    <source>
        <dbReference type="Pfam" id="PF02434"/>
    </source>
</evidence>
<name>A0A812L2P2_9DINO</name>
<gene>
    <name evidence="11" type="primary">Chsy1</name>
    <name evidence="11" type="ORF">SNEC2469_LOCUS4191</name>
</gene>
<dbReference type="Pfam" id="PF02434">
    <property type="entry name" value="Fringe"/>
    <property type="match status" value="1"/>
</dbReference>
<dbReference type="EMBL" id="CAJNJA010008664">
    <property type="protein sequence ID" value="CAE7239073.1"/>
    <property type="molecule type" value="Genomic_DNA"/>
</dbReference>
<evidence type="ECO:0000313" key="12">
    <source>
        <dbReference type="Proteomes" id="UP000601435"/>
    </source>
</evidence>
<organism evidence="11 12">
    <name type="scientific">Symbiodinium necroappetens</name>
    <dbReference type="NCBI Taxonomy" id="1628268"/>
    <lineage>
        <taxon>Eukaryota</taxon>
        <taxon>Sar</taxon>
        <taxon>Alveolata</taxon>
        <taxon>Dinophyceae</taxon>
        <taxon>Suessiales</taxon>
        <taxon>Symbiodiniaceae</taxon>
        <taxon>Symbiodinium</taxon>
    </lineage>
</organism>
<evidence type="ECO:0000256" key="2">
    <source>
        <dbReference type="ARBA" id="ARBA00022676"/>
    </source>
</evidence>
<protein>
    <submittedName>
        <fullName evidence="11">Chsy1 protein</fullName>
    </submittedName>
</protein>
<evidence type="ECO:0000313" key="11">
    <source>
        <dbReference type="EMBL" id="CAE7239073.1"/>
    </source>
</evidence>
<sequence length="459" mass="50085">MVSPSPTTKHRQPSSGSRSPSTVSLLGPEARGSLSLSRLDSPVTTLRPSTPTYGAGDRSSTRLDLSRTDLMHGLLDVGETEISSLRSSIEELRSSVRDLQRQAKQEVFDQISGECSGAAAADYAIWGSLEDILLLLGATMDFEAVEDRLTSISVVVVTSALQEYQQRVLWAKQSWARDWPEILFVAGALGANVSLGIESLPCSDDEERGVCCKTILGLKLALKRFPEAQWIVRAVDDTVVFPEQLAAELQVFDARRFVYVGAPSITLLCHMAKFAKQCGELHAGGGGGIVLSRPLAEFLLNLEDLFLKLCRHDDAFLGHLLRYVLDVHVMALPGILQEPRFEQLRWSGPGLPPRCPLPLPPSVYSPMEDWGPLQPFAPTDAARLGLVHADPATWPLLAALPELVEAASKQGLRLLVYADSQGHRIVYPHFRGATTLAVCSYEHAERLLSFQASVATQDS</sequence>
<keyword evidence="4" id="KW-0812">Transmembrane</keyword>